<keyword evidence="2" id="KW-0012">Acyltransferase</keyword>
<name>A0A1I4RZH2_9FLAO</name>
<dbReference type="PANTHER" id="PTHR10545:SF29">
    <property type="entry name" value="GH14572P-RELATED"/>
    <property type="match status" value="1"/>
</dbReference>
<dbReference type="Gene3D" id="3.40.630.30">
    <property type="match status" value="1"/>
</dbReference>
<keyword evidence="1 4" id="KW-0808">Transferase</keyword>
<accession>A0A1I4RZH2</accession>
<evidence type="ECO:0000313" key="4">
    <source>
        <dbReference type="EMBL" id="SFM57609.1"/>
    </source>
</evidence>
<organism evidence="4 5">
    <name type="scientific">Flavobacterium succinicans</name>
    <dbReference type="NCBI Taxonomy" id="29536"/>
    <lineage>
        <taxon>Bacteria</taxon>
        <taxon>Pseudomonadati</taxon>
        <taxon>Bacteroidota</taxon>
        <taxon>Flavobacteriia</taxon>
        <taxon>Flavobacteriales</taxon>
        <taxon>Flavobacteriaceae</taxon>
        <taxon>Flavobacterium</taxon>
    </lineage>
</organism>
<proteinExistence type="predicted"/>
<dbReference type="InterPro" id="IPR051016">
    <property type="entry name" value="Diverse_Substrate_AcTransf"/>
</dbReference>
<dbReference type="InterPro" id="IPR000182">
    <property type="entry name" value="GNAT_dom"/>
</dbReference>
<dbReference type="GO" id="GO:0008080">
    <property type="term" value="F:N-acetyltransferase activity"/>
    <property type="evidence" value="ECO:0007669"/>
    <property type="project" value="TreeGrafter"/>
</dbReference>
<gene>
    <name evidence="4" type="ORF">SAMN05444143_101592</name>
</gene>
<evidence type="ECO:0000259" key="3">
    <source>
        <dbReference type="PROSITE" id="PS51186"/>
    </source>
</evidence>
<dbReference type="SUPFAM" id="SSF55729">
    <property type="entry name" value="Acyl-CoA N-acyltransferases (Nat)"/>
    <property type="match status" value="1"/>
</dbReference>
<dbReference type="eggNOG" id="COG0456">
    <property type="taxonomic scope" value="Bacteria"/>
</dbReference>
<dbReference type="InterPro" id="IPR016181">
    <property type="entry name" value="Acyl_CoA_acyltransferase"/>
</dbReference>
<evidence type="ECO:0000256" key="1">
    <source>
        <dbReference type="ARBA" id="ARBA00022679"/>
    </source>
</evidence>
<dbReference type="Proteomes" id="UP000182961">
    <property type="component" value="Unassembled WGS sequence"/>
</dbReference>
<dbReference type="EMBL" id="FOUT01000001">
    <property type="protein sequence ID" value="SFM57609.1"/>
    <property type="molecule type" value="Genomic_DNA"/>
</dbReference>
<keyword evidence="5" id="KW-1185">Reference proteome</keyword>
<dbReference type="CDD" id="cd04301">
    <property type="entry name" value="NAT_SF"/>
    <property type="match status" value="1"/>
</dbReference>
<sequence>MIQFELLQKKDIETVTALMKDFYAIDHYPFDALVAKELFEEFITDKHLGECWLIKYNKEVVGYVILTFIFSFEYQGKIAFLDELYLQPKAQGKGIGKKAIAFTQEFCHKNNFRLMYLEVEEHNEKAQQLYLKNGFTIHKRNLMKFQL</sequence>
<reference evidence="5" key="1">
    <citation type="submission" date="2016-10" db="EMBL/GenBank/DDBJ databases">
        <authorList>
            <person name="Varghese N."/>
            <person name="Submissions S."/>
        </authorList>
    </citation>
    <scope>NUCLEOTIDE SEQUENCE [LARGE SCALE GENOMIC DNA]</scope>
    <source>
        <strain evidence="5">DSM 4002</strain>
    </source>
</reference>
<evidence type="ECO:0000256" key="2">
    <source>
        <dbReference type="ARBA" id="ARBA00023315"/>
    </source>
</evidence>
<dbReference type="PROSITE" id="PS51186">
    <property type="entry name" value="GNAT"/>
    <property type="match status" value="1"/>
</dbReference>
<dbReference type="Pfam" id="PF00583">
    <property type="entry name" value="Acetyltransf_1"/>
    <property type="match status" value="1"/>
</dbReference>
<feature type="domain" description="N-acetyltransferase" evidence="3">
    <location>
        <begin position="10"/>
        <end position="147"/>
    </location>
</feature>
<dbReference type="RefSeq" id="WP_024981384.1">
    <property type="nucleotide sequence ID" value="NZ_CBCRUM010000004.1"/>
</dbReference>
<evidence type="ECO:0000313" key="5">
    <source>
        <dbReference type="Proteomes" id="UP000182961"/>
    </source>
</evidence>
<dbReference type="AlphaFoldDB" id="A0A1I4RZH2"/>
<protein>
    <submittedName>
        <fullName evidence="4">Acetyltransferase, GNAT family</fullName>
    </submittedName>
</protein>
<dbReference type="PANTHER" id="PTHR10545">
    <property type="entry name" value="DIAMINE N-ACETYLTRANSFERASE"/>
    <property type="match status" value="1"/>
</dbReference>